<evidence type="ECO:0000256" key="1">
    <source>
        <dbReference type="SAM" id="SignalP"/>
    </source>
</evidence>
<dbReference type="Proteomes" id="UP000241507">
    <property type="component" value="Chromosome"/>
</dbReference>
<protein>
    <submittedName>
        <fullName evidence="2">DNA topoisomerase IV</fullName>
    </submittedName>
</protein>
<keyword evidence="2" id="KW-0413">Isomerase</keyword>
<dbReference type="KEGG" id="grs:C7S20_13910"/>
<sequence length="126" mass="14627">MKKLILLLLMVFSVYSCYNPEKNCKDFHTGTFKFETYINGELVTSTFIRNDSIEIEEFQGEIDTSSVRWVNDCEYILRNLNPDNMAEEKAIEMRILTTNKNGYTFEYGVVGDPQKSRGSVTRVEKD</sequence>
<organism evidence="2 3">
    <name type="scientific">Christiangramia fulva</name>
    <dbReference type="NCBI Taxonomy" id="2126553"/>
    <lineage>
        <taxon>Bacteria</taxon>
        <taxon>Pseudomonadati</taxon>
        <taxon>Bacteroidota</taxon>
        <taxon>Flavobacteriia</taxon>
        <taxon>Flavobacteriales</taxon>
        <taxon>Flavobacteriaceae</taxon>
        <taxon>Christiangramia</taxon>
    </lineage>
</organism>
<keyword evidence="1" id="KW-0732">Signal</keyword>
<dbReference type="RefSeq" id="WP_107013043.1">
    <property type="nucleotide sequence ID" value="NZ_CP028136.1"/>
</dbReference>
<gene>
    <name evidence="2" type="ORF">C7S20_13910</name>
</gene>
<dbReference type="EMBL" id="CP028136">
    <property type="protein sequence ID" value="AVR46269.1"/>
    <property type="molecule type" value="Genomic_DNA"/>
</dbReference>
<keyword evidence="3" id="KW-1185">Reference proteome</keyword>
<dbReference type="GO" id="GO:0016853">
    <property type="term" value="F:isomerase activity"/>
    <property type="evidence" value="ECO:0007669"/>
    <property type="project" value="UniProtKB-KW"/>
</dbReference>
<dbReference type="PROSITE" id="PS51257">
    <property type="entry name" value="PROKAR_LIPOPROTEIN"/>
    <property type="match status" value="1"/>
</dbReference>
<accession>A0A2R3Z7L6</accession>
<feature type="signal peptide" evidence="1">
    <location>
        <begin position="1"/>
        <end position="18"/>
    </location>
</feature>
<evidence type="ECO:0000313" key="3">
    <source>
        <dbReference type="Proteomes" id="UP000241507"/>
    </source>
</evidence>
<proteinExistence type="predicted"/>
<evidence type="ECO:0000313" key="2">
    <source>
        <dbReference type="EMBL" id="AVR46269.1"/>
    </source>
</evidence>
<dbReference type="AlphaFoldDB" id="A0A2R3Z7L6"/>
<feature type="chain" id="PRO_5015326197" evidence="1">
    <location>
        <begin position="19"/>
        <end position="126"/>
    </location>
</feature>
<reference evidence="3" key="1">
    <citation type="submission" date="2018-03" db="EMBL/GenBank/DDBJ databases">
        <title>Gramella fulva sp. nov., isolated from a dry surface of tidal flat.</title>
        <authorList>
            <person name="Hwang S.H."/>
            <person name="Hwang W.M."/>
            <person name="Kang K."/>
            <person name="Ahn T.-Y."/>
        </authorList>
    </citation>
    <scope>NUCLEOTIDE SEQUENCE [LARGE SCALE GENOMIC DNA]</scope>
    <source>
        <strain evidence="3">SH35</strain>
    </source>
</reference>
<dbReference type="OrthoDB" id="1202013at2"/>
<name>A0A2R3Z7L6_9FLAO</name>